<feature type="chain" id="PRO_5045383165" description="Cell wall surface anchor family protein" evidence="1">
    <location>
        <begin position="22"/>
        <end position="427"/>
    </location>
</feature>
<gene>
    <name evidence="2" type="ORF">LY02_01196</name>
</gene>
<keyword evidence="3" id="KW-1185">Reference proteome</keyword>
<name>A0ABX5E4Z7_NONUL</name>
<reference evidence="2 3" key="1">
    <citation type="submission" date="2018-03" db="EMBL/GenBank/DDBJ databases">
        <title>Genomic Encyclopedia of Archaeal and Bacterial Type Strains, Phase II (KMG-II): from individual species to whole genera.</title>
        <authorList>
            <person name="Goeker M."/>
        </authorList>
    </citation>
    <scope>NUCLEOTIDE SEQUENCE [LARGE SCALE GENOMIC DNA]</scope>
    <source>
        <strain evidence="2 3">DSM 22727</strain>
    </source>
</reference>
<accession>A0ABX5E4Z7</accession>
<dbReference type="EMBL" id="PVNA01000002">
    <property type="protein sequence ID" value="PRX14167.1"/>
    <property type="molecule type" value="Genomic_DNA"/>
</dbReference>
<protein>
    <recommendedName>
        <fullName evidence="4">Cell wall surface anchor family protein</fullName>
    </recommendedName>
</protein>
<dbReference type="Proteomes" id="UP000239997">
    <property type="component" value="Unassembled WGS sequence"/>
</dbReference>
<comment type="caution">
    <text evidence="2">The sequence shown here is derived from an EMBL/GenBank/DDBJ whole genome shotgun (WGS) entry which is preliminary data.</text>
</comment>
<keyword evidence="1" id="KW-0732">Signal</keyword>
<sequence length="427" mass="45754">MSLKNIYTILLFSMSFLSATAQIGFGTSGPQPETLMDVYSVDKGLLLPRISINDFDSFNLPVGSQTESLLLYNTNVTLGKGFTYWNGSSWSHVNNNFFWSTYGDDNFSSSNFLGTADNNSFIIGTAGLPRLHFTIGQRLVAHNNGTISNPSWSMINTGIGAYSLGNDLRIGLDGKDYISAAATNAVVINPSQENIDLSIQGNTTPVLQMDASSNSLGIASTAPIEASMHVQGVTSNVRIHSLGATHSNNNGVDQSLLYVNQEGELILEATPHITQLPQFEFESAYLSSSVTVSNATQGESTVVLHSTSEQLFDDGLLEVVYQTSFSVRSHTGGAITDGKPRKYGIRVKVDGRVIGQTSKMYTSAATGSSIASGFMYLNGKGYKPLTGNSSGTTYAIEVELFVDGGGNSTEYIVGSSSNDFFEVIVHY</sequence>
<evidence type="ECO:0000313" key="3">
    <source>
        <dbReference type="Proteomes" id="UP000239997"/>
    </source>
</evidence>
<organism evidence="2 3">
    <name type="scientific">Nonlabens ulvanivorans</name>
    <name type="common">Persicivirga ulvanivorans</name>
    <dbReference type="NCBI Taxonomy" id="906888"/>
    <lineage>
        <taxon>Bacteria</taxon>
        <taxon>Pseudomonadati</taxon>
        <taxon>Bacteroidota</taxon>
        <taxon>Flavobacteriia</taxon>
        <taxon>Flavobacteriales</taxon>
        <taxon>Flavobacteriaceae</taxon>
        <taxon>Nonlabens</taxon>
    </lineage>
</organism>
<evidence type="ECO:0000256" key="1">
    <source>
        <dbReference type="SAM" id="SignalP"/>
    </source>
</evidence>
<evidence type="ECO:0008006" key="4">
    <source>
        <dbReference type="Google" id="ProtNLM"/>
    </source>
</evidence>
<evidence type="ECO:0000313" key="2">
    <source>
        <dbReference type="EMBL" id="PRX14167.1"/>
    </source>
</evidence>
<feature type="signal peptide" evidence="1">
    <location>
        <begin position="1"/>
        <end position="21"/>
    </location>
</feature>
<proteinExistence type="predicted"/>